<dbReference type="PANTHER" id="PTHR13505:SF7">
    <property type="entry name" value="TRANSMEMBRANE PROTEIN 208"/>
    <property type="match status" value="1"/>
</dbReference>
<dbReference type="PANTHER" id="PTHR13505">
    <property type="entry name" value="TRANSMEMBRANE PROTEIN 208"/>
    <property type="match status" value="1"/>
</dbReference>
<organism evidence="9 10">
    <name type="scientific">Rhodofomes roseus</name>
    <dbReference type="NCBI Taxonomy" id="34475"/>
    <lineage>
        <taxon>Eukaryota</taxon>
        <taxon>Fungi</taxon>
        <taxon>Dikarya</taxon>
        <taxon>Basidiomycota</taxon>
        <taxon>Agaricomycotina</taxon>
        <taxon>Agaricomycetes</taxon>
        <taxon>Polyporales</taxon>
        <taxon>Rhodofomes</taxon>
    </lineage>
</organism>
<evidence type="ECO:0000313" key="10">
    <source>
        <dbReference type="Proteomes" id="UP000298390"/>
    </source>
</evidence>
<dbReference type="EMBL" id="SEKV01000078">
    <property type="protein sequence ID" value="TFY65104.1"/>
    <property type="molecule type" value="Genomic_DNA"/>
</dbReference>
<dbReference type="InterPro" id="IPR008506">
    <property type="entry name" value="SND2/TMEM208"/>
</dbReference>
<dbReference type="GO" id="GO:0005773">
    <property type="term" value="C:vacuole"/>
    <property type="evidence" value="ECO:0007669"/>
    <property type="project" value="GOC"/>
</dbReference>
<dbReference type="GO" id="GO:0005789">
    <property type="term" value="C:endoplasmic reticulum membrane"/>
    <property type="evidence" value="ECO:0007669"/>
    <property type="project" value="UniProtKB-SubCell"/>
</dbReference>
<evidence type="ECO:0000256" key="8">
    <source>
        <dbReference type="SAM" id="Phobius"/>
    </source>
</evidence>
<evidence type="ECO:0008006" key="11">
    <source>
        <dbReference type="Google" id="ProtNLM"/>
    </source>
</evidence>
<feature type="transmembrane region" description="Helical" evidence="8">
    <location>
        <begin position="136"/>
        <end position="160"/>
    </location>
</feature>
<evidence type="ECO:0000256" key="3">
    <source>
        <dbReference type="ARBA" id="ARBA00022692"/>
    </source>
</evidence>
<evidence type="ECO:0000256" key="4">
    <source>
        <dbReference type="ARBA" id="ARBA00022824"/>
    </source>
</evidence>
<dbReference type="Pfam" id="PF05620">
    <property type="entry name" value="TMEM208_SND2"/>
    <property type="match status" value="1"/>
</dbReference>
<keyword evidence="3 8" id="KW-0812">Transmembrane</keyword>
<keyword evidence="6 8" id="KW-0472">Membrane</keyword>
<keyword evidence="4" id="KW-0256">Endoplasmic reticulum</keyword>
<evidence type="ECO:0000256" key="5">
    <source>
        <dbReference type="ARBA" id="ARBA00022989"/>
    </source>
</evidence>
<accession>A0A4Y9YRP0</accession>
<proteinExistence type="inferred from homology"/>
<gene>
    <name evidence="9" type="ORF">EVJ58_g2174</name>
</gene>
<feature type="transmembrane region" description="Helical" evidence="8">
    <location>
        <begin position="36"/>
        <end position="54"/>
    </location>
</feature>
<sequence length="203" mass="22552">MANASAKRTGIPSSLHSLHLTDPSLAQQNAETIKNMNLGMLLTGALSLLLRVFLRKGTLSPTRLSFWLLVLSYVPSIFLSRYLERIGSPKRDPTTGTLISSGEDLGRPGVIEYAFDVIYITWACQVGSGIFGDWFWFFYLVIPLYAGYKLWTVAISPLLLGRSSGAGVQEDAAPKEASSKRQEKLRKRAERGDPRVRMQNTRS</sequence>
<dbReference type="Proteomes" id="UP000298390">
    <property type="component" value="Unassembled WGS sequence"/>
</dbReference>
<feature type="compositionally biased region" description="Basic and acidic residues" evidence="7">
    <location>
        <begin position="172"/>
        <end position="182"/>
    </location>
</feature>
<dbReference type="GO" id="GO:0006624">
    <property type="term" value="P:vacuolar protein processing"/>
    <property type="evidence" value="ECO:0007669"/>
    <property type="project" value="TreeGrafter"/>
</dbReference>
<comment type="similarity">
    <text evidence="2">Belongs to the TMEM208 family.</text>
</comment>
<evidence type="ECO:0000256" key="2">
    <source>
        <dbReference type="ARBA" id="ARBA00009950"/>
    </source>
</evidence>
<comment type="subcellular location">
    <subcellularLocation>
        <location evidence="1">Endoplasmic reticulum membrane</location>
        <topology evidence="1">Multi-pass membrane protein</topology>
    </subcellularLocation>
</comment>
<feature type="region of interest" description="Disordered" evidence="7">
    <location>
        <begin position="166"/>
        <end position="203"/>
    </location>
</feature>
<evidence type="ECO:0000256" key="1">
    <source>
        <dbReference type="ARBA" id="ARBA00004477"/>
    </source>
</evidence>
<reference evidence="9 10" key="1">
    <citation type="submission" date="2019-01" db="EMBL/GenBank/DDBJ databases">
        <title>Genome sequencing of the rare red list fungi Fomitopsis rosea.</title>
        <authorList>
            <person name="Buettner E."/>
            <person name="Kellner H."/>
        </authorList>
    </citation>
    <scope>NUCLEOTIDE SEQUENCE [LARGE SCALE GENOMIC DNA]</scope>
    <source>
        <strain evidence="9 10">DSM 105464</strain>
    </source>
</reference>
<protein>
    <recommendedName>
        <fullName evidence="11">Opsin</fullName>
    </recommendedName>
</protein>
<dbReference type="STRING" id="34475.A0A4Y9YRP0"/>
<evidence type="ECO:0000256" key="6">
    <source>
        <dbReference type="ARBA" id="ARBA00023136"/>
    </source>
</evidence>
<keyword evidence="5 8" id="KW-1133">Transmembrane helix</keyword>
<name>A0A4Y9YRP0_9APHY</name>
<feature type="transmembrane region" description="Helical" evidence="8">
    <location>
        <begin position="66"/>
        <end position="83"/>
    </location>
</feature>
<dbReference type="AlphaFoldDB" id="A0A4Y9YRP0"/>
<evidence type="ECO:0000256" key="7">
    <source>
        <dbReference type="SAM" id="MobiDB-lite"/>
    </source>
</evidence>
<comment type="caution">
    <text evidence="9">The sequence shown here is derived from an EMBL/GenBank/DDBJ whole genome shotgun (WGS) entry which is preliminary data.</text>
</comment>
<evidence type="ECO:0000313" key="9">
    <source>
        <dbReference type="EMBL" id="TFY65104.1"/>
    </source>
</evidence>